<dbReference type="Proteomes" id="UP001241571">
    <property type="component" value="Unassembled WGS sequence"/>
</dbReference>
<dbReference type="RefSeq" id="WP_135172202.1">
    <property type="nucleotide sequence ID" value="NZ_CAJSZC010000006.1"/>
</dbReference>
<evidence type="ECO:0000313" key="3">
    <source>
        <dbReference type="Proteomes" id="UP000571857"/>
    </source>
</evidence>
<evidence type="ECO:0000313" key="2">
    <source>
        <dbReference type="EMBL" id="MDL4937342.1"/>
    </source>
</evidence>
<gene>
    <name evidence="1" type="ORF">HWH42_10575</name>
    <name evidence="2" type="ORF">QRX88_16690</name>
</gene>
<dbReference type="Proteomes" id="UP000571857">
    <property type="component" value="Unassembled WGS sequence"/>
</dbReference>
<evidence type="ECO:0000313" key="1">
    <source>
        <dbReference type="EMBL" id="MBA0973018.1"/>
    </source>
</evidence>
<dbReference type="InterPro" id="IPR018755">
    <property type="entry name" value="Phage_Mu_Gp48"/>
</dbReference>
<comment type="caution">
    <text evidence="1">The sequence shown here is derived from an EMBL/GenBank/DDBJ whole genome shotgun (WGS) entry which is preliminary data.</text>
</comment>
<dbReference type="EMBL" id="JASUBT010000016">
    <property type="protein sequence ID" value="MDL4937342.1"/>
    <property type="molecule type" value="Genomic_DNA"/>
</dbReference>
<accession>A0ABD4HPI6</accession>
<organism evidence="1 3">
    <name type="scientific">Enterococcus gallinarum</name>
    <dbReference type="NCBI Taxonomy" id="1353"/>
    <lineage>
        <taxon>Bacteria</taxon>
        <taxon>Bacillati</taxon>
        <taxon>Bacillota</taxon>
        <taxon>Bacilli</taxon>
        <taxon>Lactobacillales</taxon>
        <taxon>Enterococcaceae</taxon>
        <taxon>Enterococcus</taxon>
    </lineage>
</organism>
<dbReference type="Pfam" id="PF10076">
    <property type="entry name" value="Phage_Mu_Gp48"/>
    <property type="match status" value="1"/>
</dbReference>
<reference evidence="1 3" key="1">
    <citation type="submission" date="2020-06" db="EMBL/GenBank/DDBJ databases">
        <title>Crossreactivity between MHC class I-restricted antigens from cancer cells and an enterococcal bacteriophage.</title>
        <authorList>
            <person name="Fluckiger A."/>
            <person name="Daillere R."/>
            <person name="Sassi M."/>
            <person name="Cattoir V."/>
            <person name="Kroemer G."/>
            <person name="Zitvogel L."/>
        </authorList>
    </citation>
    <scope>NUCLEOTIDE SEQUENCE [LARGE SCALE GENOMIC DNA]</scope>
    <source>
        <strain evidence="1 3">EG4</strain>
    </source>
</reference>
<protein>
    <submittedName>
        <fullName evidence="1">DUF2313 domain-containing protein</fullName>
    </submittedName>
</protein>
<dbReference type="AlphaFoldDB" id="A0ABD4HPI6"/>
<proteinExistence type="predicted"/>
<evidence type="ECO:0000313" key="4">
    <source>
        <dbReference type="Proteomes" id="UP001241571"/>
    </source>
</evidence>
<sequence>MSLKELAPDWYEDIKEFDVLFDVEDQLIQEVDDNINKVKKNQWIQTADEQMIYFHEQLLGILVNPETEDLEFRKQRILNRLQSTPPFTFSYLKDHLNRIFGKENYLLVINYNEYQMVLETAAENANWFKEAQNIIHKIKPANVVYIQSPTYLQEITLAETAAIAPLTYFRLGKSRVGRDQLLRRSEESEVILQ</sequence>
<reference evidence="2 4" key="2">
    <citation type="submission" date="2023-06" db="EMBL/GenBank/DDBJ databases">
        <title>Acute promotion of culturable opportunistic pathogens and persistent increase of antibiotic resistance following antibiotic exposure in mouse gut microbiota.</title>
        <authorList>
            <person name="Li L."/>
            <person name="Wang B."/>
            <person name="Sun Y."/>
            <person name="Wang M."/>
            <person name="Xu H."/>
        </authorList>
    </citation>
    <scope>NUCLEOTIDE SEQUENCE [LARGE SCALE GENOMIC DNA]</scope>
    <source>
        <strain evidence="2 4">CRI2_2</strain>
    </source>
</reference>
<name>A0ABD4HPI6_ENTGA</name>
<dbReference type="EMBL" id="JABXJK010000059">
    <property type="protein sequence ID" value="MBA0973018.1"/>
    <property type="molecule type" value="Genomic_DNA"/>
</dbReference>